<organism evidence="2 3">
    <name type="scientific">Pseudomonas triclosanedens</name>
    <dbReference type="NCBI Taxonomy" id="2961893"/>
    <lineage>
        <taxon>Bacteria</taxon>
        <taxon>Pseudomonadati</taxon>
        <taxon>Pseudomonadota</taxon>
        <taxon>Gammaproteobacteria</taxon>
        <taxon>Pseudomonadales</taxon>
        <taxon>Pseudomonadaceae</taxon>
        <taxon>Pseudomonas</taxon>
    </lineage>
</organism>
<protein>
    <submittedName>
        <fullName evidence="2">2OG-Fe(II) oxygenase</fullName>
    </submittedName>
</protein>
<dbReference type="Gene3D" id="2.60.120.620">
    <property type="entry name" value="q2cbj1_9rhob like domain"/>
    <property type="match status" value="1"/>
</dbReference>
<accession>A0ABY6ZUZ0</accession>
<keyword evidence="3" id="KW-1185">Reference proteome</keyword>
<dbReference type="Pfam" id="PF13640">
    <property type="entry name" value="2OG-FeII_Oxy_3"/>
    <property type="match status" value="1"/>
</dbReference>
<sequence>MSLFLNDRLLRDFATEDFASQRPFPWYSFQDVLRPEAFEALYREFPSLELFERHNGITRAYGQRPHNRYYLAYERSIYNDREAGSEGVVALGDLPVVWQQFMLEVQGNSEYAAFARRMLGVDDFVVRFAWHVGVNGSEVSPHRDSHTKLGTHIFYFNTSEDWQPEWGGSILVLDGKKVPQDNPDLSDFESVRGCDIRDNRSFLFKNTENAWHGVEKLTCPEGRYRRLFNVVFEPVRQNQAREEKLRDGAKGWRRLLSRA</sequence>
<dbReference type="Proteomes" id="UP001163624">
    <property type="component" value="Chromosome"/>
</dbReference>
<dbReference type="RefSeq" id="WP_254475888.1">
    <property type="nucleotide sequence ID" value="NZ_CP113432.1"/>
</dbReference>
<proteinExistence type="predicted"/>
<name>A0ABY6ZUZ0_9PSED</name>
<reference evidence="2" key="1">
    <citation type="submission" date="2022-11" db="EMBL/GenBank/DDBJ databases">
        <title>Pseudomonas triclosanedens sp. nov., a triclosan degrader isolated from activated sludge.</title>
        <authorList>
            <person name="Yin Y."/>
            <person name="Lu Z."/>
        </authorList>
    </citation>
    <scope>NUCLEOTIDE SEQUENCE</scope>
    <source>
        <strain evidence="2">ZM23</strain>
    </source>
</reference>
<evidence type="ECO:0000313" key="2">
    <source>
        <dbReference type="EMBL" id="WAI47808.1"/>
    </source>
</evidence>
<dbReference type="InterPro" id="IPR044862">
    <property type="entry name" value="Pro_4_hyd_alph_FE2OG_OXY"/>
</dbReference>
<feature type="domain" description="Prolyl 4-hydroxylase alpha subunit Fe(2+) 2OG dioxygenase" evidence="1">
    <location>
        <begin position="135"/>
        <end position="224"/>
    </location>
</feature>
<gene>
    <name evidence="2" type="ORF">OU419_18760</name>
</gene>
<evidence type="ECO:0000259" key="1">
    <source>
        <dbReference type="Pfam" id="PF13640"/>
    </source>
</evidence>
<evidence type="ECO:0000313" key="3">
    <source>
        <dbReference type="Proteomes" id="UP001163624"/>
    </source>
</evidence>
<dbReference type="EMBL" id="CP113432">
    <property type="protein sequence ID" value="WAI47808.1"/>
    <property type="molecule type" value="Genomic_DNA"/>
</dbReference>